<dbReference type="Gene3D" id="1.20.5.170">
    <property type="match status" value="1"/>
</dbReference>
<evidence type="ECO:0000256" key="6">
    <source>
        <dbReference type="SAM" id="MobiDB-lite"/>
    </source>
</evidence>
<evidence type="ECO:0000313" key="8">
    <source>
        <dbReference type="EMBL" id="CAD7703998.1"/>
    </source>
</evidence>
<dbReference type="PROSITE" id="PS00036">
    <property type="entry name" value="BZIP_BASIC"/>
    <property type="match status" value="1"/>
</dbReference>
<feature type="region of interest" description="Disordered" evidence="6">
    <location>
        <begin position="489"/>
        <end position="537"/>
    </location>
</feature>
<proteinExistence type="predicted"/>
<reference evidence="8" key="1">
    <citation type="submission" date="2020-12" db="EMBL/GenBank/DDBJ databases">
        <authorList>
            <person name="Iha C."/>
        </authorList>
    </citation>
    <scope>NUCLEOTIDE SEQUENCE</scope>
</reference>
<keyword evidence="2" id="KW-0805">Transcription regulation</keyword>
<feature type="region of interest" description="Disordered" evidence="6">
    <location>
        <begin position="44"/>
        <end position="77"/>
    </location>
</feature>
<evidence type="ECO:0000259" key="7">
    <source>
        <dbReference type="PROSITE" id="PS50217"/>
    </source>
</evidence>
<keyword evidence="3" id="KW-0238">DNA-binding</keyword>
<feature type="domain" description="BZIP" evidence="7">
    <location>
        <begin position="206"/>
        <end position="247"/>
    </location>
</feature>
<dbReference type="SUPFAM" id="SSF57959">
    <property type="entry name" value="Leucine zipper domain"/>
    <property type="match status" value="1"/>
</dbReference>
<dbReference type="Pfam" id="PF00170">
    <property type="entry name" value="bZIP_1"/>
    <property type="match status" value="1"/>
</dbReference>
<organism evidence="8 9">
    <name type="scientific">Ostreobium quekettii</name>
    <dbReference type="NCBI Taxonomy" id="121088"/>
    <lineage>
        <taxon>Eukaryota</taxon>
        <taxon>Viridiplantae</taxon>
        <taxon>Chlorophyta</taxon>
        <taxon>core chlorophytes</taxon>
        <taxon>Ulvophyceae</taxon>
        <taxon>TCBD clade</taxon>
        <taxon>Bryopsidales</taxon>
        <taxon>Ostreobineae</taxon>
        <taxon>Ostreobiaceae</taxon>
        <taxon>Ostreobium</taxon>
    </lineage>
</organism>
<keyword evidence="9" id="KW-1185">Reference proteome</keyword>
<protein>
    <recommendedName>
        <fullName evidence="7">BZIP domain-containing protein</fullName>
    </recommendedName>
</protein>
<dbReference type="FunFam" id="1.20.5.170:FF:000020">
    <property type="entry name" value="BZIP transcription factor"/>
    <property type="match status" value="1"/>
</dbReference>
<feature type="compositionally biased region" description="Basic and acidic residues" evidence="6">
    <location>
        <begin position="196"/>
        <end position="209"/>
    </location>
</feature>
<evidence type="ECO:0000256" key="1">
    <source>
        <dbReference type="ARBA" id="ARBA00004123"/>
    </source>
</evidence>
<dbReference type="AlphaFoldDB" id="A0A8S1JCY5"/>
<dbReference type="InterPro" id="IPR004827">
    <property type="entry name" value="bZIP"/>
</dbReference>
<dbReference type="OrthoDB" id="551672at2759"/>
<evidence type="ECO:0000256" key="2">
    <source>
        <dbReference type="ARBA" id="ARBA00023015"/>
    </source>
</evidence>
<dbReference type="InterPro" id="IPR046347">
    <property type="entry name" value="bZIP_sf"/>
</dbReference>
<keyword evidence="5" id="KW-0539">Nucleus</keyword>
<dbReference type="SMART" id="SM00338">
    <property type="entry name" value="BRLZ"/>
    <property type="match status" value="1"/>
</dbReference>
<comment type="subcellular location">
    <subcellularLocation>
        <location evidence="1">Nucleus</location>
    </subcellularLocation>
</comment>
<sequence length="537" mass="54759">MERNFSVDDVVGEIWRYGAAGLGRTESADAVQHLLKQVPSASNLQNVQPGEGQGNGCVANGGGPGASAPAPASGDAGGVPRVASLDFLRQFMVPGQGGLGGGVASGEAPTGTATSGAVDIAGGSQIVTPNSINPALQPDLSALSAATAQQQLTAALSGLSGLQPGTALMNPLAAAGLNPVAAAALQLQQLGQLGKPVDKEEQEKAEERRARRMLSNRESARRSRRRKQEHLKALESEMTLLADEKQQWGAVRELLEARCHSAEDAARKLREENEILRQKLQLMQHEIELIKCEQPHTAEAVYQDTPHSALVPKEEPVEHPVAVVTGAFEATLLAQGAPVAGDPAIDALHQGYAAAVEHAVAEGTAVLPDTSMAAATAPAVGAEMPVGVPPVLDTSGAGQEAGAQLGALVDGPDGGGVMAAATDVAPAQLPFDSRGFGSAVYDINVQECLEGAEDPIGQECRLAEGRGETAVEVAVGAVAGVQSDALGLDVNQTPAAPAGQSAEPDGSTGGEGDKEEADGEEGNPSPKRRKTEGCSDS</sequence>
<accession>A0A8S1JCY5</accession>
<feature type="region of interest" description="Disordered" evidence="6">
    <location>
        <begin position="195"/>
        <end position="229"/>
    </location>
</feature>
<dbReference type="InterPro" id="IPR044521">
    <property type="entry name" value="AtbZIP8/43"/>
</dbReference>
<keyword evidence="4" id="KW-0804">Transcription</keyword>
<comment type="caution">
    <text evidence="8">The sequence shown here is derived from an EMBL/GenBank/DDBJ whole genome shotgun (WGS) entry which is preliminary data.</text>
</comment>
<dbReference type="GO" id="GO:0003677">
    <property type="term" value="F:DNA binding"/>
    <property type="evidence" value="ECO:0007669"/>
    <property type="project" value="UniProtKB-KW"/>
</dbReference>
<feature type="compositionally biased region" description="Gly residues" evidence="6">
    <location>
        <begin position="51"/>
        <end position="65"/>
    </location>
</feature>
<evidence type="ECO:0000256" key="5">
    <source>
        <dbReference type="ARBA" id="ARBA00023242"/>
    </source>
</evidence>
<evidence type="ECO:0000313" key="9">
    <source>
        <dbReference type="Proteomes" id="UP000708148"/>
    </source>
</evidence>
<evidence type="ECO:0000256" key="3">
    <source>
        <dbReference type="ARBA" id="ARBA00023125"/>
    </source>
</evidence>
<dbReference type="GO" id="GO:0003700">
    <property type="term" value="F:DNA-binding transcription factor activity"/>
    <property type="evidence" value="ECO:0007669"/>
    <property type="project" value="InterPro"/>
</dbReference>
<dbReference type="PANTHER" id="PTHR46324:SF26">
    <property type="entry name" value="OS02G0728001 PROTEIN"/>
    <property type="match status" value="1"/>
</dbReference>
<dbReference type="EMBL" id="CAJHUC010002567">
    <property type="protein sequence ID" value="CAD7703998.1"/>
    <property type="molecule type" value="Genomic_DNA"/>
</dbReference>
<dbReference type="GO" id="GO:0005634">
    <property type="term" value="C:nucleus"/>
    <property type="evidence" value="ECO:0007669"/>
    <property type="project" value="UniProtKB-SubCell"/>
</dbReference>
<dbReference type="Proteomes" id="UP000708148">
    <property type="component" value="Unassembled WGS sequence"/>
</dbReference>
<dbReference type="PROSITE" id="PS50217">
    <property type="entry name" value="BZIP"/>
    <property type="match status" value="1"/>
</dbReference>
<name>A0A8S1JCY5_9CHLO</name>
<dbReference type="PANTHER" id="PTHR46324">
    <property type="entry name" value="BASIC LEUCINE ZIPPER 43-RELATED"/>
    <property type="match status" value="1"/>
</dbReference>
<evidence type="ECO:0000256" key="4">
    <source>
        <dbReference type="ARBA" id="ARBA00023163"/>
    </source>
</evidence>
<gene>
    <name evidence="8" type="ORF">OSTQU699_LOCUS9355</name>
</gene>